<dbReference type="RefSeq" id="WP_003335906.1">
    <property type="nucleotide sequence ID" value="NZ_CP007806.1"/>
</dbReference>
<reference evidence="1 2" key="1">
    <citation type="journal article" date="2011" name="J. Bacteriol.">
        <title>Genome sequence of Brevibacillus laterosporus LMG 15441, a pathogen of invertebrates.</title>
        <authorList>
            <person name="Djukic M."/>
            <person name="Poehlein A."/>
            <person name="Thurmer A."/>
            <person name="Daniel R."/>
        </authorList>
    </citation>
    <scope>NUCLEOTIDE SEQUENCE [LARGE SCALE GENOMIC DNA]</scope>
    <source>
        <strain evidence="1 2">LMG 15441</strain>
    </source>
</reference>
<proteinExistence type="predicted"/>
<dbReference type="Pfam" id="PF00756">
    <property type="entry name" value="Esterase"/>
    <property type="match status" value="1"/>
</dbReference>
<protein>
    <submittedName>
        <fullName evidence="1">Esterase family protein</fullName>
        <ecNumber evidence="1">3.2.1.8</ecNumber>
    </submittedName>
</protein>
<dbReference type="HOGENOM" id="CLU_039834_2_0_9"/>
<dbReference type="EC" id="3.2.1.8" evidence="1"/>
<keyword evidence="2" id="KW-1185">Reference proteome</keyword>
<organism evidence="1 2">
    <name type="scientific">Brevibacillus laterosporus LMG 15441</name>
    <dbReference type="NCBI Taxonomy" id="1042163"/>
    <lineage>
        <taxon>Bacteria</taxon>
        <taxon>Bacillati</taxon>
        <taxon>Bacillota</taxon>
        <taxon>Bacilli</taxon>
        <taxon>Bacillales</taxon>
        <taxon>Paenibacillaceae</taxon>
        <taxon>Brevibacillus</taxon>
    </lineage>
</organism>
<dbReference type="InterPro" id="IPR000801">
    <property type="entry name" value="Esterase-like"/>
</dbReference>
<dbReference type="PANTHER" id="PTHR48098:SF3">
    <property type="entry name" value="IRON(III) ENTEROBACTIN ESTERASE"/>
    <property type="match status" value="1"/>
</dbReference>
<name>A0A075R709_BRELA</name>
<gene>
    <name evidence="1" type="ORF">BRLA_c029070</name>
</gene>
<dbReference type="InterPro" id="IPR050583">
    <property type="entry name" value="Mycobacterial_A85_antigen"/>
</dbReference>
<evidence type="ECO:0000313" key="1">
    <source>
        <dbReference type="EMBL" id="AIG27221.1"/>
    </source>
</evidence>
<keyword evidence="1" id="KW-0326">Glycosidase</keyword>
<evidence type="ECO:0000313" key="2">
    <source>
        <dbReference type="Proteomes" id="UP000005850"/>
    </source>
</evidence>
<accession>A0A075R709</accession>
<dbReference type="AlphaFoldDB" id="A0A075R709"/>
<dbReference type="Gene3D" id="3.40.50.1820">
    <property type="entry name" value="alpha/beta hydrolase"/>
    <property type="match status" value="1"/>
</dbReference>
<dbReference type="GO" id="GO:0031176">
    <property type="term" value="F:endo-1,4-beta-xylanase activity"/>
    <property type="evidence" value="ECO:0007669"/>
    <property type="project" value="UniProtKB-EC"/>
</dbReference>
<dbReference type="InterPro" id="IPR029058">
    <property type="entry name" value="AB_hydrolase_fold"/>
</dbReference>
<dbReference type="STRING" id="1042163.BRLA_c029070"/>
<dbReference type="PANTHER" id="PTHR48098">
    <property type="entry name" value="ENTEROCHELIN ESTERASE-RELATED"/>
    <property type="match status" value="1"/>
</dbReference>
<sequence>MSDILKRTIIKEELTSKYLDTPRQVKVYLPPGYNDMLSYPVIYCQDGNEFFTMGRIATIANRLILEEGMEPMIIVGVSNERSKRTSEYSHVGERNPGYKRFFAEELVPYIENKYPIRQDPDSRILAGDSLGGTVSFHLALDYPHLFHKIISLSGAFFDASIDEAKKETDLSWMNMWMIVGLEELQVETSTGTYDFLDYNRRMKSVLDQKQARTSYIEDHGDHVWGFWQRVLPDALTYFFPISGL</sequence>
<dbReference type="KEGG" id="blr:BRLA_c029070"/>
<dbReference type="Proteomes" id="UP000005850">
    <property type="component" value="Chromosome"/>
</dbReference>
<dbReference type="eggNOG" id="COG2382">
    <property type="taxonomic scope" value="Bacteria"/>
</dbReference>
<keyword evidence="1" id="KW-0378">Hydrolase</keyword>
<dbReference type="EMBL" id="CP007806">
    <property type="protein sequence ID" value="AIG27221.1"/>
    <property type="molecule type" value="Genomic_DNA"/>
</dbReference>
<dbReference type="SUPFAM" id="SSF53474">
    <property type="entry name" value="alpha/beta-Hydrolases"/>
    <property type="match status" value="1"/>
</dbReference>